<evidence type="ECO:0000259" key="5">
    <source>
        <dbReference type="PROSITE" id="PS51935"/>
    </source>
</evidence>
<sequence length="286" mass="30364">MSSDVDFDPRMTPFRPDLAAAHLKGVVEAERFVEGAPYRVVATRAGLTRTPEPGASLVSEALFGEAVTVYEMTMEGWAWVQLDGDGYVGWMSSEALAAPGRPATHRVSALRTPVFPGPSIKLPPTELLSFGSQIAVVGTRERFAVLEGGGFVFAGHLAPRDSVEPDYVEIASRFLGAAYLWGGRSSLGLDCSGLVQVALAASGRACPRDSDMQEAALGEKVAFGGDLATLRRGDLLFWAGHVGIVEDPATLLHATAHFMSVVREPLASALARIEASGTALRSVRRL</sequence>
<proteinExistence type="inferred from homology"/>
<accession>A0A6P1YKY7</accession>
<gene>
    <name evidence="6" type="ORF">G3A50_08520</name>
</gene>
<keyword evidence="3" id="KW-0378">Hydrolase</keyword>
<keyword evidence="7" id="KW-1185">Reference proteome</keyword>
<name>A0A6P1YKY7_9HYPH</name>
<dbReference type="PROSITE" id="PS51935">
    <property type="entry name" value="NLPC_P60"/>
    <property type="match status" value="1"/>
</dbReference>
<reference evidence="6 7" key="1">
    <citation type="submission" date="2020-02" db="EMBL/GenBank/DDBJ databases">
        <authorList>
            <person name="Li G."/>
        </authorList>
    </citation>
    <scope>NUCLEOTIDE SEQUENCE [LARGE SCALE GENOMIC DNA]</scope>
    <source>
        <strain evidence="6 7">DSM 102029</strain>
    </source>
</reference>
<dbReference type="Pfam" id="PF00877">
    <property type="entry name" value="NLPC_P60"/>
    <property type="match status" value="1"/>
</dbReference>
<dbReference type="InterPro" id="IPR041382">
    <property type="entry name" value="SH3_16"/>
</dbReference>
<dbReference type="Proteomes" id="UP000464751">
    <property type="component" value="Chromosome"/>
</dbReference>
<evidence type="ECO:0000313" key="6">
    <source>
        <dbReference type="EMBL" id="QIB33742.1"/>
    </source>
</evidence>
<dbReference type="Pfam" id="PF18348">
    <property type="entry name" value="SH3_16"/>
    <property type="match status" value="1"/>
</dbReference>
<dbReference type="InterPro" id="IPR051794">
    <property type="entry name" value="PG_Endopeptidase_C40"/>
</dbReference>
<evidence type="ECO:0000256" key="2">
    <source>
        <dbReference type="ARBA" id="ARBA00022670"/>
    </source>
</evidence>
<dbReference type="PANTHER" id="PTHR47359:SF3">
    <property type="entry name" value="NLP_P60 DOMAIN-CONTAINING PROTEIN-RELATED"/>
    <property type="match status" value="1"/>
</dbReference>
<evidence type="ECO:0000256" key="4">
    <source>
        <dbReference type="ARBA" id="ARBA00022807"/>
    </source>
</evidence>
<dbReference type="RefSeq" id="WP_163074837.1">
    <property type="nucleotide sequence ID" value="NZ_CP048630.1"/>
</dbReference>
<comment type="similarity">
    <text evidence="1">Belongs to the peptidase C40 family.</text>
</comment>
<dbReference type="Gene3D" id="3.90.1720.10">
    <property type="entry name" value="endopeptidase domain like (from Nostoc punctiforme)"/>
    <property type="match status" value="1"/>
</dbReference>
<dbReference type="GO" id="GO:0006508">
    <property type="term" value="P:proteolysis"/>
    <property type="evidence" value="ECO:0007669"/>
    <property type="project" value="UniProtKB-KW"/>
</dbReference>
<dbReference type="AlphaFoldDB" id="A0A6P1YKY7"/>
<dbReference type="EMBL" id="CP048630">
    <property type="protein sequence ID" value="QIB33742.1"/>
    <property type="molecule type" value="Genomic_DNA"/>
</dbReference>
<dbReference type="PANTHER" id="PTHR47359">
    <property type="entry name" value="PEPTIDOGLYCAN DL-ENDOPEPTIDASE CWLO"/>
    <property type="match status" value="1"/>
</dbReference>
<keyword evidence="2" id="KW-0645">Protease</keyword>
<feature type="domain" description="NlpC/P60" evidence="5">
    <location>
        <begin position="161"/>
        <end position="286"/>
    </location>
</feature>
<evidence type="ECO:0000256" key="3">
    <source>
        <dbReference type="ARBA" id="ARBA00022801"/>
    </source>
</evidence>
<keyword evidence="4" id="KW-0788">Thiol protease</keyword>
<evidence type="ECO:0000256" key="1">
    <source>
        <dbReference type="ARBA" id="ARBA00007074"/>
    </source>
</evidence>
<dbReference type="SUPFAM" id="SSF54001">
    <property type="entry name" value="Cysteine proteinases"/>
    <property type="match status" value="1"/>
</dbReference>
<dbReference type="GO" id="GO:0008234">
    <property type="term" value="F:cysteine-type peptidase activity"/>
    <property type="evidence" value="ECO:0007669"/>
    <property type="project" value="UniProtKB-KW"/>
</dbReference>
<dbReference type="Gene3D" id="2.30.30.40">
    <property type="entry name" value="SH3 Domains"/>
    <property type="match status" value="1"/>
</dbReference>
<evidence type="ECO:0000313" key="7">
    <source>
        <dbReference type="Proteomes" id="UP000464751"/>
    </source>
</evidence>
<dbReference type="InterPro" id="IPR000064">
    <property type="entry name" value="NLP_P60_dom"/>
</dbReference>
<dbReference type="KEGG" id="apra:G3A50_08520"/>
<organism evidence="6 7">
    <name type="scientific">Ancylobacter pratisalsi</name>
    <dbReference type="NCBI Taxonomy" id="1745854"/>
    <lineage>
        <taxon>Bacteria</taxon>
        <taxon>Pseudomonadati</taxon>
        <taxon>Pseudomonadota</taxon>
        <taxon>Alphaproteobacteria</taxon>
        <taxon>Hyphomicrobiales</taxon>
        <taxon>Xanthobacteraceae</taxon>
        <taxon>Ancylobacter</taxon>
    </lineage>
</organism>
<protein>
    <submittedName>
        <fullName evidence="6">C40 family peptidase</fullName>
    </submittedName>
</protein>
<dbReference type="InterPro" id="IPR038765">
    <property type="entry name" value="Papain-like_cys_pep_sf"/>
</dbReference>